<organism evidence="3 4">
    <name type="scientific">Kwoniella shivajii</name>
    <dbReference type="NCBI Taxonomy" id="564305"/>
    <lineage>
        <taxon>Eukaryota</taxon>
        <taxon>Fungi</taxon>
        <taxon>Dikarya</taxon>
        <taxon>Basidiomycota</taxon>
        <taxon>Agaricomycotina</taxon>
        <taxon>Tremellomycetes</taxon>
        <taxon>Tremellales</taxon>
        <taxon>Cryptococcaceae</taxon>
        <taxon>Kwoniella</taxon>
    </lineage>
</organism>
<feature type="transmembrane region" description="Helical" evidence="2">
    <location>
        <begin position="69"/>
        <end position="88"/>
    </location>
</feature>
<feature type="compositionally biased region" description="Gly residues" evidence="1">
    <location>
        <begin position="317"/>
        <end position="327"/>
    </location>
</feature>
<protein>
    <submittedName>
        <fullName evidence="3">Uncharacterized protein</fullName>
    </submittedName>
</protein>
<dbReference type="EMBL" id="CP141886">
    <property type="protein sequence ID" value="WRT68080.1"/>
    <property type="molecule type" value="Genomic_DNA"/>
</dbReference>
<dbReference type="PANTHER" id="PTHR40465">
    <property type="entry name" value="CHROMOSOME 1, WHOLE GENOME SHOTGUN SEQUENCE"/>
    <property type="match status" value="1"/>
</dbReference>
<feature type="transmembrane region" description="Helical" evidence="2">
    <location>
        <begin position="237"/>
        <end position="257"/>
    </location>
</feature>
<feature type="compositionally biased region" description="Basic and acidic residues" evidence="1">
    <location>
        <begin position="344"/>
        <end position="359"/>
    </location>
</feature>
<dbReference type="PANTHER" id="PTHR40465:SF1">
    <property type="entry name" value="DUF6534 DOMAIN-CONTAINING PROTEIN"/>
    <property type="match status" value="1"/>
</dbReference>
<gene>
    <name evidence="3" type="ORF">IL334_005055</name>
</gene>
<dbReference type="RefSeq" id="XP_062792820.1">
    <property type="nucleotide sequence ID" value="XM_062936769.1"/>
</dbReference>
<evidence type="ECO:0000313" key="4">
    <source>
        <dbReference type="Proteomes" id="UP001329825"/>
    </source>
</evidence>
<evidence type="ECO:0000256" key="1">
    <source>
        <dbReference type="SAM" id="MobiDB-lite"/>
    </source>
</evidence>
<reference evidence="3 4" key="1">
    <citation type="submission" date="2024-01" db="EMBL/GenBank/DDBJ databases">
        <title>Comparative genomics of Cryptococcus and Kwoniella reveals pathogenesis evolution and contrasting modes of karyotype evolution via chromosome fusion or intercentromeric recombination.</title>
        <authorList>
            <person name="Coelho M.A."/>
            <person name="David-Palma M."/>
            <person name="Shea T."/>
            <person name="Bowers K."/>
            <person name="McGinley-Smith S."/>
            <person name="Mohammad A.W."/>
            <person name="Gnirke A."/>
            <person name="Yurkov A.M."/>
            <person name="Nowrousian M."/>
            <person name="Sun S."/>
            <person name="Cuomo C.A."/>
            <person name="Heitman J."/>
        </authorList>
    </citation>
    <scope>NUCLEOTIDE SEQUENCE [LARGE SCALE GENOMIC DNA]</scope>
    <source>
        <strain evidence="3">CBS 11374</strain>
    </source>
</reference>
<keyword evidence="2" id="KW-1133">Transmembrane helix</keyword>
<sequence length="442" mass="48542">MSNVTSSVGLVPGMSGMDVNTILWKQMGSSVPSTTWYATVGTIIQALIVSSILSNTLSYFEYFTQSDSIWLLEAVGLGAIMSVGALGLTSAQAYKLIHENETNIASHFRFLMLADMSHLLIGAIFNAAGAVYYTYRAWRMSGNKWYIVPPFALGVIAQFAVAIIAVVNGLKMPHLTIEVVKDLQEIMGGTIKWFQAWGAITFAVDGILCLFMTFMLFKSKQGIFHNQSKLFKKLISLVYETMLPPVLCLLILESTSSKAGSPLTDFRRIFTSILPVLYYHSVLSTLVGRQTIRKILDRKLIKEGVDVFSGSRSRSGSGSGLGSGSGSNGHVNKNGGRIFVSRQVQRDRNPDHNDKEKNLELGIISSPFTPKSKSDSPFVLIETEQSQSVVGPDGVEHHHLPTLGRNRLQSNRSQEDDVTTWDHPPNSWASTDRLYDGPGRAA</sequence>
<evidence type="ECO:0000313" key="3">
    <source>
        <dbReference type="EMBL" id="WRT68080.1"/>
    </source>
</evidence>
<accession>A0ABZ1D230</accession>
<proteinExistence type="predicted"/>
<keyword evidence="2" id="KW-0812">Transmembrane</keyword>
<feature type="transmembrane region" description="Helical" evidence="2">
    <location>
        <begin position="108"/>
        <end position="133"/>
    </location>
</feature>
<dbReference type="Proteomes" id="UP001329825">
    <property type="component" value="Chromosome 6"/>
</dbReference>
<feature type="transmembrane region" description="Helical" evidence="2">
    <location>
        <begin position="269"/>
        <end position="288"/>
    </location>
</feature>
<keyword evidence="2" id="KW-0472">Membrane</keyword>
<feature type="transmembrane region" description="Helical" evidence="2">
    <location>
        <begin position="36"/>
        <end position="57"/>
    </location>
</feature>
<keyword evidence="4" id="KW-1185">Reference proteome</keyword>
<name>A0ABZ1D230_9TREE</name>
<dbReference type="GeneID" id="87957186"/>
<evidence type="ECO:0000256" key="2">
    <source>
        <dbReference type="SAM" id="Phobius"/>
    </source>
</evidence>
<feature type="transmembrane region" description="Helical" evidence="2">
    <location>
        <begin position="196"/>
        <end position="217"/>
    </location>
</feature>
<feature type="region of interest" description="Disordered" evidence="1">
    <location>
        <begin position="309"/>
        <end position="442"/>
    </location>
</feature>
<feature type="transmembrane region" description="Helical" evidence="2">
    <location>
        <begin position="145"/>
        <end position="167"/>
    </location>
</feature>